<dbReference type="InterPro" id="IPR051553">
    <property type="entry name" value="Ran_GTPase-activating"/>
</dbReference>
<name>A0ABY9WHU7_9BACT</name>
<accession>A0ABY9WHU7</accession>
<dbReference type="PANTHER" id="PTHR45982">
    <property type="entry name" value="REGULATOR OF CHROMOSOME CONDENSATION"/>
    <property type="match status" value="1"/>
</dbReference>
<evidence type="ECO:0000256" key="2">
    <source>
        <dbReference type="ARBA" id="ARBA00022737"/>
    </source>
</evidence>
<proteinExistence type="predicted"/>
<dbReference type="PRINTS" id="PR00633">
    <property type="entry name" value="RCCNDNSATION"/>
</dbReference>
<evidence type="ECO:0000313" key="4">
    <source>
        <dbReference type="EMBL" id="WNG43160.1"/>
    </source>
</evidence>
<dbReference type="SUPFAM" id="SSF50985">
    <property type="entry name" value="RCC1/BLIP-II"/>
    <property type="match status" value="1"/>
</dbReference>
<dbReference type="Pfam" id="PF00415">
    <property type="entry name" value="RCC1"/>
    <property type="match status" value="2"/>
</dbReference>
<keyword evidence="5" id="KW-1185">Reference proteome</keyword>
<feature type="domain" description="RCC1-like" evidence="3">
    <location>
        <begin position="50"/>
        <end position="310"/>
    </location>
</feature>
<reference evidence="4 5" key="1">
    <citation type="submission" date="2019-08" db="EMBL/GenBank/DDBJ databases">
        <title>Archangium and Cystobacter genomes.</title>
        <authorList>
            <person name="Chen I.-C.K."/>
            <person name="Wielgoss S."/>
        </authorList>
    </citation>
    <scope>NUCLEOTIDE SEQUENCE [LARGE SCALE GENOMIC DNA]</scope>
    <source>
        <strain evidence="4 5">Cbm 6</strain>
    </source>
</reference>
<dbReference type="EMBL" id="CP043494">
    <property type="protein sequence ID" value="WNG43160.1"/>
    <property type="molecule type" value="Genomic_DNA"/>
</dbReference>
<dbReference type="Pfam" id="PF25390">
    <property type="entry name" value="WD40_RLD"/>
    <property type="match status" value="1"/>
</dbReference>
<dbReference type="InterPro" id="IPR058923">
    <property type="entry name" value="RCC1-like_dom"/>
</dbReference>
<keyword evidence="2" id="KW-0677">Repeat</keyword>
<protein>
    <recommendedName>
        <fullName evidence="3">RCC1-like domain-containing protein</fullName>
    </recommendedName>
</protein>
<dbReference type="Gene3D" id="2.130.10.30">
    <property type="entry name" value="Regulator of chromosome condensation 1/beta-lactamase-inhibitor protein II"/>
    <property type="match status" value="2"/>
</dbReference>
<sequence>MSTTARTRDGVGVMRLLLAISLVVWSGQALAGEARGHAGRAGDVARRRVIAAGLQHSLAVDPDGDVWAWGGNDSGQLGNGTYEGNATPVQLPGLTGLVAVTTHTLHSLALRADGSVWAWGNNTFGALGLGMIGQQLTPTQVPGLSDVVDLSAGETHSLAVRADGTVWAWGTNDKGQLGALPDSTYYTPTQVPGISDVVAVSAGSSFSLALRQDGSVWAWGLNNTQQLGVDNTDIDVRAEPAPIPGLTKVVSLSAGVYHALAARQDGSVWTWGYVNELGGTYYPPFGTTPIQVPGLSDAVAVTAGTSVSTVSSLALRRDGTVWAWGDNTSGQLGDGTMNYQSNPVQVVGMKHAVAVTMGSSHTLALRWDGTFWAWGDNDNGQLGDGTTTQRNTALQVPGLTSLKAVPTPAPAWGAH</sequence>
<dbReference type="InterPro" id="IPR009091">
    <property type="entry name" value="RCC1/BLIP-II"/>
</dbReference>
<dbReference type="PROSITE" id="PS50012">
    <property type="entry name" value="RCC1_3"/>
    <property type="match status" value="6"/>
</dbReference>
<evidence type="ECO:0000259" key="3">
    <source>
        <dbReference type="Pfam" id="PF25390"/>
    </source>
</evidence>
<dbReference type="Proteomes" id="UP001611383">
    <property type="component" value="Chromosome"/>
</dbReference>
<dbReference type="InterPro" id="IPR000408">
    <property type="entry name" value="Reg_chr_condens"/>
</dbReference>
<gene>
    <name evidence="4" type="ORF">F0U60_02880</name>
</gene>
<dbReference type="PROSITE" id="PS00626">
    <property type="entry name" value="RCC1_2"/>
    <property type="match status" value="1"/>
</dbReference>
<organism evidence="4 5">
    <name type="scientific">Archangium minus</name>
    <dbReference type="NCBI Taxonomy" id="83450"/>
    <lineage>
        <taxon>Bacteria</taxon>
        <taxon>Pseudomonadati</taxon>
        <taxon>Myxococcota</taxon>
        <taxon>Myxococcia</taxon>
        <taxon>Myxococcales</taxon>
        <taxon>Cystobacterineae</taxon>
        <taxon>Archangiaceae</taxon>
        <taxon>Archangium</taxon>
    </lineage>
</organism>
<dbReference type="PANTHER" id="PTHR45982:SF1">
    <property type="entry name" value="REGULATOR OF CHROMOSOME CONDENSATION"/>
    <property type="match status" value="1"/>
</dbReference>
<keyword evidence="1" id="KW-0344">Guanine-nucleotide releasing factor</keyword>
<evidence type="ECO:0000256" key="1">
    <source>
        <dbReference type="ARBA" id="ARBA00022658"/>
    </source>
</evidence>
<evidence type="ECO:0000313" key="5">
    <source>
        <dbReference type="Proteomes" id="UP001611383"/>
    </source>
</evidence>